<dbReference type="InterPro" id="IPR050873">
    <property type="entry name" value="V-ATPase_V0D/AC39_subunit"/>
</dbReference>
<dbReference type="RefSeq" id="WP_216439412.1">
    <property type="nucleotide sequence ID" value="NZ_JAHLQF010000002.1"/>
</dbReference>
<keyword evidence="2" id="KW-1185">Reference proteome</keyword>
<sequence>MEGLQFTHAISRIRVLETKLLDKAKLDRMIDSSSAEDALKILGETEYSNYMSNIKRPEDYEELLSGELIRLYQLMYSLSPVKELIDIMSIKYDYHNLKVMIKGKILNKDLSNLLIPVGLINLNKLKQAFDNENFKELTDYMIQGIEKVNKSFEEDKDPQKIDIVLDSFMYKEMLYRANEIGDKFLSDYFKVIIDLTNIKTLLRVKKQNKGRRFMEEVLIEGGTILKKDLISYENESIDGIANKLSYTPYEKILRLGLENYGTNGNMSYFEKLTDNYIMDYIKKAKYVSFGIEPLLGYIMAKESEIKTVRIIMVGKLNNVAPEVIRERLRDVYV</sequence>
<reference evidence="1 2" key="1">
    <citation type="submission" date="2021-06" db="EMBL/GenBank/DDBJ databases">
        <authorList>
            <person name="Sun Q."/>
            <person name="Li D."/>
        </authorList>
    </citation>
    <scope>NUCLEOTIDE SEQUENCE [LARGE SCALE GENOMIC DNA]</scope>
    <source>
        <strain evidence="1 2">MSJ-11</strain>
    </source>
</reference>
<evidence type="ECO:0000313" key="1">
    <source>
        <dbReference type="EMBL" id="MBU5484890.1"/>
    </source>
</evidence>
<dbReference type="PANTHER" id="PTHR38682:SF1">
    <property type="entry name" value="V-TYPE ATP SYNTHASE SUBUNIT C"/>
    <property type="match status" value="1"/>
</dbReference>
<dbReference type="InterPro" id="IPR002843">
    <property type="entry name" value="ATPase_V0-cplx_csu/dsu"/>
</dbReference>
<organism evidence="1 2">
    <name type="scientific">Clostridium mobile</name>
    <dbReference type="NCBI Taxonomy" id="2841512"/>
    <lineage>
        <taxon>Bacteria</taxon>
        <taxon>Bacillati</taxon>
        <taxon>Bacillota</taxon>
        <taxon>Clostridia</taxon>
        <taxon>Eubacteriales</taxon>
        <taxon>Clostridiaceae</taxon>
        <taxon>Clostridium</taxon>
    </lineage>
</organism>
<dbReference type="PANTHER" id="PTHR38682">
    <property type="entry name" value="V-TYPE ATP SYNTHASE SUBUNIT C"/>
    <property type="match status" value="1"/>
</dbReference>
<gene>
    <name evidence="1" type="ORF">KQI86_11135</name>
</gene>
<comment type="caution">
    <text evidence="1">The sequence shown here is derived from an EMBL/GenBank/DDBJ whole genome shotgun (WGS) entry which is preliminary data.</text>
</comment>
<dbReference type="NCBIfam" id="NF002266">
    <property type="entry name" value="PRK01198.1-2"/>
    <property type="match status" value="1"/>
</dbReference>
<dbReference type="Proteomes" id="UP000726170">
    <property type="component" value="Unassembled WGS sequence"/>
</dbReference>
<proteinExistence type="predicted"/>
<name>A0ABS6EI56_9CLOT</name>
<accession>A0ABS6EI56</accession>
<protein>
    <submittedName>
        <fullName evidence="1">V-type ATP synthase subunit C</fullName>
    </submittedName>
</protein>
<dbReference type="EMBL" id="JAHLQF010000002">
    <property type="protein sequence ID" value="MBU5484890.1"/>
    <property type="molecule type" value="Genomic_DNA"/>
</dbReference>
<evidence type="ECO:0000313" key="2">
    <source>
        <dbReference type="Proteomes" id="UP000726170"/>
    </source>
</evidence>
<dbReference type="Pfam" id="PF01992">
    <property type="entry name" value="vATP-synt_AC39"/>
    <property type="match status" value="1"/>
</dbReference>